<evidence type="ECO:0000256" key="1">
    <source>
        <dbReference type="ARBA" id="ARBA00004429"/>
    </source>
</evidence>
<evidence type="ECO:0000313" key="9">
    <source>
        <dbReference type="Proteomes" id="UP000502611"/>
    </source>
</evidence>
<dbReference type="EMBL" id="CP053021">
    <property type="protein sequence ID" value="QJR03061.1"/>
    <property type="molecule type" value="Genomic_DNA"/>
</dbReference>
<feature type="transmembrane region" description="Helical" evidence="6">
    <location>
        <begin position="12"/>
        <end position="29"/>
    </location>
</feature>
<feature type="transmembrane region" description="Helical" evidence="6">
    <location>
        <begin position="355"/>
        <end position="376"/>
    </location>
</feature>
<feature type="transmembrane region" description="Helical" evidence="6">
    <location>
        <begin position="388"/>
        <end position="410"/>
    </location>
</feature>
<dbReference type="InterPro" id="IPR036259">
    <property type="entry name" value="MFS_trans_sf"/>
</dbReference>
<dbReference type="InterPro" id="IPR020846">
    <property type="entry name" value="MFS_dom"/>
</dbReference>
<dbReference type="PROSITE" id="PS50850">
    <property type="entry name" value="MFS"/>
    <property type="match status" value="1"/>
</dbReference>
<dbReference type="AlphaFoldDB" id="A0A6M4G7E9"/>
<feature type="transmembrane region" description="Helical" evidence="6">
    <location>
        <begin position="305"/>
        <end position="323"/>
    </location>
</feature>
<evidence type="ECO:0000256" key="3">
    <source>
        <dbReference type="ARBA" id="ARBA00022692"/>
    </source>
</evidence>
<protein>
    <submittedName>
        <fullName evidence="8">MFS transporter</fullName>
    </submittedName>
</protein>
<dbReference type="PANTHER" id="PTHR43702:SF3">
    <property type="entry name" value="PROTEIN TSGA"/>
    <property type="match status" value="1"/>
</dbReference>
<dbReference type="InterPro" id="IPR011701">
    <property type="entry name" value="MFS"/>
</dbReference>
<evidence type="ECO:0000256" key="2">
    <source>
        <dbReference type="ARBA" id="ARBA00022475"/>
    </source>
</evidence>
<evidence type="ECO:0000256" key="6">
    <source>
        <dbReference type="SAM" id="Phobius"/>
    </source>
</evidence>
<evidence type="ECO:0000256" key="5">
    <source>
        <dbReference type="ARBA" id="ARBA00023136"/>
    </source>
</evidence>
<comment type="subcellular location">
    <subcellularLocation>
        <location evidence="1">Cell inner membrane</location>
        <topology evidence="1">Multi-pass membrane protein</topology>
    </subcellularLocation>
</comment>
<organism evidence="8 9">
    <name type="scientific">Sphingobium yanoikuyae</name>
    <name type="common">Sphingomonas yanoikuyae</name>
    <dbReference type="NCBI Taxonomy" id="13690"/>
    <lineage>
        <taxon>Bacteria</taxon>
        <taxon>Pseudomonadati</taxon>
        <taxon>Pseudomonadota</taxon>
        <taxon>Alphaproteobacteria</taxon>
        <taxon>Sphingomonadales</taxon>
        <taxon>Sphingomonadaceae</taxon>
        <taxon>Sphingobium</taxon>
    </lineage>
</organism>
<keyword evidence="2" id="KW-1003">Cell membrane</keyword>
<gene>
    <name evidence="8" type="ORF">HH800_13300</name>
</gene>
<dbReference type="GO" id="GO:0022857">
    <property type="term" value="F:transmembrane transporter activity"/>
    <property type="evidence" value="ECO:0007669"/>
    <property type="project" value="InterPro"/>
</dbReference>
<dbReference type="GO" id="GO:0005886">
    <property type="term" value="C:plasma membrane"/>
    <property type="evidence" value="ECO:0007669"/>
    <property type="project" value="UniProtKB-SubCell"/>
</dbReference>
<dbReference type="Proteomes" id="UP000502611">
    <property type="component" value="Chromosome"/>
</dbReference>
<sequence>MQPPERGTTSAFLSVTTLFFAWGAITSLIDPLVAAVKGIFNLSDLMAQLSTSAFFIAYGLVSLPAAGLVRRLGPANAILSALAMMIIGCLTMLSAANMAIYALVLAGLFILASGITILQVSANPLAAALGAPERSHLRLTLSQAFNSFGTFLGPILGAHLFLNGLEVKQGATVTPEARADALAGIDTAYFWICGLIGLLLAYFLFRRRLIQQVLVSRATAANECVGGGGLLRDALSSPWTLVGGLAIFLYVGAEVAIGSQMALFLNSDAVWGRSDLPFTMPLIGAIMGDDGQAGVSLQEAGKAVALYWGGAMIGRLGGTALLMRISAARLLAFAAGIAMALCLYVAQIGGVSAGFAALSIGLFNSVMFPLIFTLTLERSSASAEATSGFLCMAIVGGAAIPPLVGLVSGIHGYGPAMIVPAVCYALLLLFALVAGARPGQAAHRVSLAAGH</sequence>
<feature type="transmembrane region" description="Helical" evidence="6">
    <location>
        <begin position="239"/>
        <end position="265"/>
    </location>
</feature>
<evidence type="ECO:0000259" key="7">
    <source>
        <dbReference type="PROSITE" id="PS50850"/>
    </source>
</evidence>
<dbReference type="InterPro" id="IPR050375">
    <property type="entry name" value="MFS_TsgA-like"/>
</dbReference>
<feature type="transmembrane region" description="Helical" evidence="6">
    <location>
        <begin position="99"/>
        <end position="118"/>
    </location>
</feature>
<feature type="transmembrane region" description="Helical" evidence="6">
    <location>
        <begin position="330"/>
        <end position="349"/>
    </location>
</feature>
<feature type="domain" description="Major facilitator superfamily (MFS) profile" evidence="7">
    <location>
        <begin position="11"/>
        <end position="439"/>
    </location>
</feature>
<dbReference type="PANTHER" id="PTHR43702">
    <property type="entry name" value="L-FUCOSE-PROTON SYMPORTER"/>
    <property type="match status" value="1"/>
</dbReference>
<feature type="transmembrane region" description="Helical" evidence="6">
    <location>
        <begin position="416"/>
        <end position="436"/>
    </location>
</feature>
<keyword evidence="5 6" id="KW-0472">Membrane</keyword>
<evidence type="ECO:0000313" key="8">
    <source>
        <dbReference type="EMBL" id="QJR03061.1"/>
    </source>
</evidence>
<reference evidence="8 9" key="1">
    <citation type="submission" date="2020-04" db="EMBL/GenBank/DDBJ databases">
        <title>The Whole Genome Analysis of High salt-tolerant Sphingobium yanoikuyae YC-XJ2 with Aryl organophosphorus flame retardants (aryl-OPFRs)-degrading capacity and characteristics of Related phosphotriesterase.</title>
        <authorList>
            <person name="Li X."/>
        </authorList>
    </citation>
    <scope>NUCLEOTIDE SEQUENCE [LARGE SCALE GENOMIC DNA]</scope>
    <source>
        <strain evidence="8 9">YC-XJ2</strain>
    </source>
</reference>
<dbReference type="RefSeq" id="WP_169861361.1">
    <property type="nucleotide sequence ID" value="NZ_CP053021.1"/>
</dbReference>
<proteinExistence type="predicted"/>
<feature type="transmembrane region" description="Helical" evidence="6">
    <location>
        <begin position="49"/>
        <end position="69"/>
    </location>
</feature>
<keyword evidence="3 6" id="KW-0812">Transmembrane</keyword>
<feature type="transmembrane region" description="Helical" evidence="6">
    <location>
        <begin position="188"/>
        <end position="205"/>
    </location>
</feature>
<accession>A0A6M4G7E9</accession>
<dbReference type="Gene3D" id="1.20.1250.20">
    <property type="entry name" value="MFS general substrate transporter like domains"/>
    <property type="match status" value="2"/>
</dbReference>
<dbReference type="Pfam" id="PF07690">
    <property type="entry name" value="MFS_1"/>
    <property type="match status" value="1"/>
</dbReference>
<name>A0A6M4G7E9_SPHYA</name>
<feature type="transmembrane region" description="Helical" evidence="6">
    <location>
        <begin position="139"/>
        <end position="162"/>
    </location>
</feature>
<dbReference type="SUPFAM" id="SSF103473">
    <property type="entry name" value="MFS general substrate transporter"/>
    <property type="match status" value="1"/>
</dbReference>
<evidence type="ECO:0000256" key="4">
    <source>
        <dbReference type="ARBA" id="ARBA00022989"/>
    </source>
</evidence>
<feature type="transmembrane region" description="Helical" evidence="6">
    <location>
        <begin position="76"/>
        <end position="93"/>
    </location>
</feature>
<keyword evidence="4 6" id="KW-1133">Transmembrane helix</keyword>